<dbReference type="Gene3D" id="3.40.50.880">
    <property type="match status" value="1"/>
</dbReference>
<evidence type="ECO:0000256" key="1">
    <source>
        <dbReference type="ARBA" id="ARBA00023015"/>
    </source>
</evidence>
<dbReference type="PROSITE" id="PS01124">
    <property type="entry name" value="HTH_ARAC_FAMILY_2"/>
    <property type="match status" value="1"/>
</dbReference>
<feature type="domain" description="HTH araC/xylS-type" evidence="4">
    <location>
        <begin position="220"/>
        <end position="318"/>
    </location>
</feature>
<reference evidence="5 6" key="1">
    <citation type="submission" date="2017-06" db="EMBL/GenBank/DDBJ databases">
        <title>Azoarcus sp. TSNA42 complete genome sequence.</title>
        <authorList>
            <person name="Woo J.-H."/>
            <person name="Kim H.-S."/>
        </authorList>
    </citation>
    <scope>NUCLEOTIDE SEQUENCE [LARGE SCALE GENOMIC DNA]</scope>
    <source>
        <strain evidence="5 6">TSNA42</strain>
    </source>
</reference>
<name>A0A2U8H643_9RHOO</name>
<dbReference type="InterPro" id="IPR020449">
    <property type="entry name" value="Tscrpt_reg_AraC-type_HTH"/>
</dbReference>
<dbReference type="SUPFAM" id="SSF52317">
    <property type="entry name" value="Class I glutamine amidotransferase-like"/>
    <property type="match status" value="1"/>
</dbReference>
<dbReference type="PRINTS" id="PR00032">
    <property type="entry name" value="HTHARAC"/>
</dbReference>
<dbReference type="InterPro" id="IPR009057">
    <property type="entry name" value="Homeodomain-like_sf"/>
</dbReference>
<evidence type="ECO:0000313" key="6">
    <source>
        <dbReference type="Proteomes" id="UP000244902"/>
    </source>
</evidence>
<gene>
    <name evidence="5" type="ORF">CEW87_15380</name>
</gene>
<dbReference type="SUPFAM" id="SSF46689">
    <property type="entry name" value="Homeodomain-like"/>
    <property type="match status" value="2"/>
</dbReference>
<protein>
    <submittedName>
        <fullName evidence="5">AraC family transcriptional regulator</fullName>
    </submittedName>
</protein>
<dbReference type="PROSITE" id="PS00041">
    <property type="entry name" value="HTH_ARAC_FAMILY_1"/>
    <property type="match status" value="1"/>
</dbReference>
<dbReference type="Proteomes" id="UP000244902">
    <property type="component" value="Chromosome"/>
</dbReference>
<dbReference type="EMBL" id="CP022188">
    <property type="protein sequence ID" value="AWI80626.1"/>
    <property type="molecule type" value="Genomic_DNA"/>
</dbReference>
<dbReference type="InterPro" id="IPR002818">
    <property type="entry name" value="DJ-1/PfpI"/>
</dbReference>
<evidence type="ECO:0000256" key="3">
    <source>
        <dbReference type="ARBA" id="ARBA00023163"/>
    </source>
</evidence>
<proteinExistence type="predicted"/>
<keyword evidence="3" id="KW-0804">Transcription</keyword>
<evidence type="ECO:0000259" key="4">
    <source>
        <dbReference type="PROSITE" id="PS01124"/>
    </source>
</evidence>
<sequence>MAEKLSDVVDFGYLLIPNFSMLSLSGVLEPLRFANRLAGRELYRWKLLSADDEPVEASNGIPFSPTARLDECGALDTLIVVAGISAREHCHPPILRRLRELAASGLNIGATSVGTLFLAKAGLLDGFRCTIHWENLDGFREEFPSLNVTSELYEIDGKRLTCSGGSAGLDMMMHLIGQRHGQTLASAVAEQCIHPEIRKSTAAQRMSLRMRLDVISPCLINAVECMERHLEDTLGCQQVAEQVGLSLRHLNRLFQDNFNMPPARFYMELRLKRARALLQQTSMPVAEIGIACGFASASHFIRSYRNHFGHTPTVERESQQRRESSRS</sequence>
<dbReference type="RefSeq" id="WP_108974367.1">
    <property type="nucleotide sequence ID" value="NZ_CP022188.1"/>
</dbReference>
<dbReference type="Pfam" id="PF12833">
    <property type="entry name" value="HTH_18"/>
    <property type="match status" value="1"/>
</dbReference>
<dbReference type="SMART" id="SM00342">
    <property type="entry name" value="HTH_ARAC"/>
    <property type="match status" value="1"/>
</dbReference>
<dbReference type="GO" id="GO:0003700">
    <property type="term" value="F:DNA-binding transcription factor activity"/>
    <property type="evidence" value="ECO:0007669"/>
    <property type="project" value="InterPro"/>
</dbReference>
<dbReference type="CDD" id="cd03136">
    <property type="entry name" value="GATase1_AraC_ArgR_like"/>
    <property type="match status" value="1"/>
</dbReference>
<dbReference type="Gene3D" id="1.10.10.60">
    <property type="entry name" value="Homeodomain-like"/>
    <property type="match status" value="1"/>
</dbReference>
<evidence type="ECO:0000256" key="2">
    <source>
        <dbReference type="ARBA" id="ARBA00023125"/>
    </source>
</evidence>
<dbReference type="InterPro" id="IPR052158">
    <property type="entry name" value="INH-QAR"/>
</dbReference>
<keyword evidence="2" id="KW-0238">DNA-binding</keyword>
<dbReference type="InterPro" id="IPR029062">
    <property type="entry name" value="Class_I_gatase-like"/>
</dbReference>
<dbReference type="Pfam" id="PF01965">
    <property type="entry name" value="DJ-1_PfpI"/>
    <property type="match status" value="1"/>
</dbReference>
<dbReference type="InterPro" id="IPR018062">
    <property type="entry name" value="HTH_AraC-typ_CS"/>
</dbReference>
<dbReference type="AlphaFoldDB" id="A0A2U8H643"/>
<accession>A0A2U8H643</accession>
<dbReference type="GO" id="GO:0043565">
    <property type="term" value="F:sequence-specific DNA binding"/>
    <property type="evidence" value="ECO:0007669"/>
    <property type="project" value="InterPro"/>
</dbReference>
<dbReference type="InterPro" id="IPR018060">
    <property type="entry name" value="HTH_AraC"/>
</dbReference>
<keyword evidence="1" id="KW-0805">Transcription regulation</keyword>
<dbReference type="PANTHER" id="PTHR43130">
    <property type="entry name" value="ARAC-FAMILY TRANSCRIPTIONAL REGULATOR"/>
    <property type="match status" value="1"/>
</dbReference>
<evidence type="ECO:0000313" key="5">
    <source>
        <dbReference type="EMBL" id="AWI80626.1"/>
    </source>
</evidence>
<dbReference type="OrthoDB" id="9816344at2"/>
<dbReference type="PANTHER" id="PTHR43130:SF3">
    <property type="entry name" value="HTH-TYPE TRANSCRIPTIONAL REGULATOR RV1931C"/>
    <property type="match status" value="1"/>
</dbReference>
<organism evidence="5 6">
    <name type="scientific">Parazoarcus communis</name>
    <dbReference type="NCBI Taxonomy" id="41977"/>
    <lineage>
        <taxon>Bacteria</taxon>
        <taxon>Pseudomonadati</taxon>
        <taxon>Pseudomonadota</taxon>
        <taxon>Betaproteobacteria</taxon>
        <taxon>Rhodocyclales</taxon>
        <taxon>Zoogloeaceae</taxon>
        <taxon>Parazoarcus</taxon>
    </lineage>
</organism>